<evidence type="ECO:0000259" key="1">
    <source>
        <dbReference type="Pfam" id="PF04466"/>
    </source>
</evidence>
<evidence type="ECO:0000313" key="3">
    <source>
        <dbReference type="EMBL" id="CAB4147646.1"/>
    </source>
</evidence>
<protein>
    <submittedName>
        <fullName evidence="3">XtmB Phage terminase large subunit</fullName>
    </submittedName>
</protein>
<proteinExistence type="predicted"/>
<dbReference type="Gene3D" id="3.40.50.300">
    <property type="entry name" value="P-loop containing nucleotide triphosphate hydrolases"/>
    <property type="match status" value="1"/>
</dbReference>
<gene>
    <name evidence="3" type="ORF">UFOVP518_40</name>
</gene>
<dbReference type="InterPro" id="IPR052380">
    <property type="entry name" value="Viral_DNA_packaging_terminase"/>
</dbReference>
<dbReference type="PANTHER" id="PTHR39184:SF1">
    <property type="entry name" value="PBSX PHAGE TERMINASE LARGE SUBUNIT"/>
    <property type="match status" value="1"/>
</dbReference>
<dbReference type="InterPro" id="IPR054762">
    <property type="entry name" value="Gp19_RNaseH-like"/>
</dbReference>
<dbReference type="Pfam" id="PF22530">
    <property type="entry name" value="Terminase-T7_RNaseH-like"/>
    <property type="match status" value="1"/>
</dbReference>
<reference evidence="3" key="1">
    <citation type="submission" date="2020-04" db="EMBL/GenBank/DDBJ databases">
        <authorList>
            <person name="Chiriac C."/>
            <person name="Salcher M."/>
            <person name="Ghai R."/>
            <person name="Kavagutti S V."/>
        </authorList>
    </citation>
    <scope>NUCLEOTIDE SEQUENCE</scope>
</reference>
<dbReference type="Pfam" id="PF04466">
    <property type="entry name" value="Terminase_3"/>
    <property type="match status" value="1"/>
</dbReference>
<accession>A0A6J5MRE5</accession>
<feature type="domain" description="Terminase large subunit ribonuclease H-like" evidence="2">
    <location>
        <begin position="264"/>
        <end position="355"/>
    </location>
</feature>
<dbReference type="InterPro" id="IPR035412">
    <property type="entry name" value="Terminase_L_N"/>
</dbReference>
<dbReference type="InterPro" id="IPR027417">
    <property type="entry name" value="P-loop_NTPase"/>
</dbReference>
<dbReference type="PANTHER" id="PTHR39184">
    <property type="match status" value="1"/>
</dbReference>
<feature type="domain" description="Phage terminase large subunit N-terminal" evidence="1">
    <location>
        <begin position="14"/>
        <end position="227"/>
    </location>
</feature>
<sequence>MHLNEKYQQLFTTNKRYIIVTGGRGSSKSFSVSTFLTLLTYEVGHKILFTRYTMVSAELSIIPEFKEKIEMLNAESIFKVGQHNITNTQSGSEILFKGIKTSSGIQTASLKSLQGMTTWIVDEAEELPEEETFDKIDLSIRHKDVQNRVILIMNPTNRDHWIWKKFFSKTHTIENIAGYDVPVSTHPDVCHIHTTYLDNINNLSPSFIDIINKIKTEDKKRYHSEIIGGWKLQLDGTLFERDKIKRYSRKDFKLDGLQSILGYIDVADEGTDAFAFPVGYVFDGKVFITDILFTKDNIDITQPLTISMINKHKFDYVRVEANNQGSVFIKNLRNAVSSDKILSVTNSNNKHTRIILNYLFIKDYFYFLNDDEIEQGSDYDLFMRQIFDYMKEKGATKDDDDAPDSLSGLAEFIQSFLPHLFK</sequence>
<organism evidence="3">
    <name type="scientific">uncultured Caudovirales phage</name>
    <dbReference type="NCBI Taxonomy" id="2100421"/>
    <lineage>
        <taxon>Viruses</taxon>
        <taxon>Duplodnaviria</taxon>
        <taxon>Heunggongvirae</taxon>
        <taxon>Uroviricota</taxon>
        <taxon>Caudoviricetes</taxon>
        <taxon>Peduoviridae</taxon>
        <taxon>Maltschvirus</taxon>
        <taxon>Maltschvirus maltsch</taxon>
    </lineage>
</organism>
<evidence type="ECO:0000259" key="2">
    <source>
        <dbReference type="Pfam" id="PF22530"/>
    </source>
</evidence>
<dbReference type="EMBL" id="LR796478">
    <property type="protein sequence ID" value="CAB4147646.1"/>
    <property type="molecule type" value="Genomic_DNA"/>
</dbReference>
<name>A0A6J5MRE5_9CAUD</name>